<feature type="compositionally biased region" description="Gly residues" evidence="1">
    <location>
        <begin position="873"/>
        <end position="888"/>
    </location>
</feature>
<gene>
    <name evidence="2" type="ORF">Asera_02190</name>
</gene>
<dbReference type="Gene3D" id="1.25.40.10">
    <property type="entry name" value="Tetratricopeptide repeat domain"/>
    <property type="match status" value="2"/>
</dbReference>
<evidence type="ECO:0008006" key="4">
    <source>
        <dbReference type="Google" id="ProtNLM"/>
    </source>
</evidence>
<keyword evidence="3" id="KW-1185">Reference proteome</keyword>
<dbReference type="RefSeq" id="WP_157034650.1">
    <property type="nucleotide sequence ID" value="NZ_AP023354.1"/>
</dbReference>
<evidence type="ECO:0000313" key="3">
    <source>
        <dbReference type="Proteomes" id="UP000680750"/>
    </source>
</evidence>
<feature type="region of interest" description="Disordered" evidence="1">
    <location>
        <begin position="832"/>
        <end position="890"/>
    </location>
</feature>
<feature type="region of interest" description="Disordered" evidence="1">
    <location>
        <begin position="515"/>
        <end position="534"/>
    </location>
</feature>
<feature type="compositionally biased region" description="Low complexity" evidence="1">
    <location>
        <begin position="515"/>
        <end position="528"/>
    </location>
</feature>
<dbReference type="InterPro" id="IPR011990">
    <property type="entry name" value="TPR-like_helical_dom_sf"/>
</dbReference>
<protein>
    <recommendedName>
        <fullName evidence="4">Tetratricopeptide repeat protein</fullName>
    </recommendedName>
</protein>
<reference evidence="2" key="1">
    <citation type="submission" date="2020-08" db="EMBL/GenBank/DDBJ databases">
        <title>Whole genome shotgun sequence of Actinocatenispora sera NBRC 101916.</title>
        <authorList>
            <person name="Komaki H."/>
            <person name="Tamura T."/>
        </authorList>
    </citation>
    <scope>NUCLEOTIDE SEQUENCE</scope>
    <source>
        <strain evidence="2">NBRC 101916</strain>
    </source>
</reference>
<dbReference type="EMBL" id="AP023354">
    <property type="protein sequence ID" value="BCJ26111.1"/>
    <property type="molecule type" value="Genomic_DNA"/>
</dbReference>
<dbReference type="AlphaFoldDB" id="A0A810KUW7"/>
<proteinExistence type="predicted"/>
<dbReference type="OrthoDB" id="56388at2"/>
<sequence length="1045" mass="108997">MTMAHGEDEAWAALSTAWDLPYGPPQVAAIEAVVAEADAAEWNDLQFAARALAVSAYQYAGETSKMFVPFAWCLAALDRGAADDRFVHQVMWSFKHIVAHLPLFPEVPLARTEAVLDDMERRYRAGGHSMHAVHQYRWLVARHLGDTAAAAEQYRLWCAAPRDDLSDCAGCEPTARIEHLADIGADEEAIELSVPVLAGNLTCIEQPQMILTALLLPYLRTGRYEQAADAHRRAYRSLRSSHSDLASIAQHVEFCARTGNEPRGLELVQRHLGWLAAPPDPYAEMRFAGATALLLRRLAASGHGDTELDRPPLTADETTADGAARTTTVAALGAELAARATAIAARFDERNGTGQQGAEIAALLTAEPLVDRLPLARAGWGSAAPAPAVPVEPVAMPPLPTEPAALADAAERYGSQFDEAAERAAWARFDEVCPSPVGALAGRRLMSRGLAESDTDVASAEGHWRAAADLFPDSPVRRHTALSLAGLARCRQDDPETGLAELTAARDALAELAAAAPAEEASAQEAPAGKAPVEDAPVEAAPVGDAPVGEDPVGEDPVAAARTAQERLAMGLDAAGRQPAAVAAARQALDRPADDRHTGRTHALLAFMHANSGEAASALSHAAEAIRLLAGRPAEMVTQVRLLTGRLHAQAGDFAAAIGEFRAAAVGAEANTRAEALRLYGHATLDADRPDEAIEPLTEAIGLWSGLGQLRPVAHLRAALADALGRTGRYDEAASVGEDALDGLTDPDDLPVRIDTLLLLGVAYRELHATEAAIEALDEVARHCGAADNAAGVGEANARIAEILDGVDRDAEAAQRWADGAAAFRTARLAASGDAAEPSETGDATELSGAGAANDGGGPDSADAAGAADDGGRTGAAGAAGDGAGGGPDAAERVARLAVDELRAARNAALSWQWADQPERALAALPAADAAAQVAGTETPRACWEVAVLGYDAGRILANAERLDEALARTGRATTLFAGLRAGGDLDPAPTPVEIAVRTLHARLLIGLDRRADARSTLTALLDELPPAAEEHRADITALLADTER</sequence>
<dbReference type="Proteomes" id="UP000680750">
    <property type="component" value="Chromosome"/>
</dbReference>
<dbReference type="SUPFAM" id="SSF48452">
    <property type="entry name" value="TPR-like"/>
    <property type="match status" value="2"/>
</dbReference>
<dbReference type="KEGG" id="aser:Asera_02190"/>
<name>A0A810KUW7_9ACTN</name>
<organism evidence="2 3">
    <name type="scientific">Actinocatenispora sera</name>
    <dbReference type="NCBI Taxonomy" id="390989"/>
    <lineage>
        <taxon>Bacteria</taxon>
        <taxon>Bacillati</taxon>
        <taxon>Actinomycetota</taxon>
        <taxon>Actinomycetes</taxon>
        <taxon>Micromonosporales</taxon>
        <taxon>Micromonosporaceae</taxon>
        <taxon>Actinocatenispora</taxon>
    </lineage>
</organism>
<evidence type="ECO:0000313" key="2">
    <source>
        <dbReference type="EMBL" id="BCJ26111.1"/>
    </source>
</evidence>
<evidence type="ECO:0000256" key="1">
    <source>
        <dbReference type="SAM" id="MobiDB-lite"/>
    </source>
</evidence>
<accession>A0A810KUW7</accession>